<reference evidence="1 2" key="1">
    <citation type="submission" date="2015-07" db="EMBL/GenBank/DDBJ databases">
        <title>The genome of Dufourea novaeangliae.</title>
        <authorList>
            <person name="Pan H."/>
            <person name="Kapheim K."/>
        </authorList>
    </citation>
    <scope>NUCLEOTIDE SEQUENCE [LARGE SCALE GENOMIC DNA]</scope>
    <source>
        <strain evidence="1">0120121106</strain>
        <tissue evidence="1">Whole body</tissue>
    </source>
</reference>
<gene>
    <name evidence="1" type="ORF">WN55_10987</name>
</gene>
<sequence>MGKAGGSCQNSICVCRKKTFKDLWDERFG</sequence>
<evidence type="ECO:0000313" key="1">
    <source>
        <dbReference type="EMBL" id="KZC09247.1"/>
    </source>
</evidence>
<accession>A0A154PBR3</accession>
<organism evidence="1 2">
    <name type="scientific">Dufourea novaeangliae</name>
    <name type="common">Sweat bee</name>
    <dbReference type="NCBI Taxonomy" id="178035"/>
    <lineage>
        <taxon>Eukaryota</taxon>
        <taxon>Metazoa</taxon>
        <taxon>Ecdysozoa</taxon>
        <taxon>Arthropoda</taxon>
        <taxon>Hexapoda</taxon>
        <taxon>Insecta</taxon>
        <taxon>Pterygota</taxon>
        <taxon>Neoptera</taxon>
        <taxon>Endopterygota</taxon>
        <taxon>Hymenoptera</taxon>
        <taxon>Apocrita</taxon>
        <taxon>Aculeata</taxon>
        <taxon>Apoidea</taxon>
        <taxon>Anthophila</taxon>
        <taxon>Halictidae</taxon>
        <taxon>Rophitinae</taxon>
        <taxon>Dufourea</taxon>
    </lineage>
</organism>
<name>A0A154PBR3_DUFNO</name>
<proteinExistence type="predicted"/>
<evidence type="ECO:0000313" key="2">
    <source>
        <dbReference type="Proteomes" id="UP000076502"/>
    </source>
</evidence>
<dbReference type="AlphaFoldDB" id="A0A154PBR3"/>
<protein>
    <submittedName>
        <fullName evidence="1">Defensin</fullName>
    </submittedName>
</protein>
<dbReference type="EMBL" id="KQ434869">
    <property type="protein sequence ID" value="KZC09247.1"/>
    <property type="molecule type" value="Genomic_DNA"/>
</dbReference>
<keyword evidence="2" id="KW-1185">Reference proteome</keyword>
<dbReference type="Proteomes" id="UP000076502">
    <property type="component" value="Unassembled WGS sequence"/>
</dbReference>